<feature type="transmembrane region" description="Helical" evidence="1">
    <location>
        <begin position="387"/>
        <end position="406"/>
    </location>
</feature>
<accession>A0A4E0RL11</accession>
<proteinExistence type="predicted"/>
<dbReference type="AlphaFoldDB" id="A0A4E0RL11"/>
<evidence type="ECO:0000313" key="4">
    <source>
        <dbReference type="Proteomes" id="UP000230066"/>
    </source>
</evidence>
<evidence type="ECO:0000256" key="1">
    <source>
        <dbReference type="SAM" id="Phobius"/>
    </source>
</evidence>
<keyword evidence="1" id="KW-0812">Transmembrane</keyword>
<comment type="caution">
    <text evidence="3">The sequence shown here is derived from an EMBL/GenBank/DDBJ whole genome shotgun (WGS) entry which is preliminary data.</text>
</comment>
<reference evidence="3" key="1">
    <citation type="submission" date="2019-03" db="EMBL/GenBank/DDBJ databases">
        <title>Improved annotation for the trematode Fasciola hepatica.</title>
        <authorList>
            <person name="Choi Y.-J."/>
            <person name="Martin J."/>
            <person name="Mitreva M."/>
        </authorList>
    </citation>
    <scope>NUCLEOTIDE SEQUENCE [LARGE SCALE GENOMIC DNA]</scope>
</reference>
<evidence type="ECO:0000313" key="3">
    <source>
        <dbReference type="EMBL" id="THD28565.1"/>
    </source>
</evidence>
<name>A0A4E0RL11_FASHE</name>
<keyword evidence="4" id="KW-1185">Reference proteome</keyword>
<organism evidence="3 4">
    <name type="scientific">Fasciola hepatica</name>
    <name type="common">Liver fluke</name>
    <dbReference type="NCBI Taxonomy" id="6192"/>
    <lineage>
        <taxon>Eukaryota</taxon>
        <taxon>Metazoa</taxon>
        <taxon>Spiralia</taxon>
        <taxon>Lophotrochozoa</taxon>
        <taxon>Platyhelminthes</taxon>
        <taxon>Trematoda</taxon>
        <taxon>Digenea</taxon>
        <taxon>Plagiorchiida</taxon>
        <taxon>Echinostomata</taxon>
        <taxon>Echinostomatoidea</taxon>
        <taxon>Fasciolidae</taxon>
        <taxon>Fasciola</taxon>
    </lineage>
</organism>
<sequence>MILNFLITVGLCLFCHSIPLTLGIVVTELGLKQFEPRSSLLSLPSEQQNVSSYSSYMFEVKIQSKDEVLQTWEFLIHSEFKTGRKNTLHFPEFLPPSGRNPLVFCASFTQMSTARLIVIVQNHPSDLNSTEQIALFDEELRPPNSISQKFDSAPLQQIILKDSGSRLITFIRWYCASGYSGDHCESQCIEDSCVHEDKFNSVRNLQDFTNPSDQLKIPFWVPPLGAADCPCDPCLLVNVAGKERINGTVLQTSLNVLLFLRTTADMQDSQPEIWPIVEKPPRAYAQLKLEDVRWTGDRHLVAVCVHTDEKLGSTVPPQTIRKALVDLTVSGWISEAIDLENKQGQLFGPRSSNDLMQEIVNFVQRYNQVVLNCDAVRSARSSLLTGFWIMLCLAVIMSVVTSYLIYEQHQQQNGLRARKSDRRKLPKSLNLLQPLSDDITVREERSVAVGGNPC</sequence>
<feature type="chain" id="PRO_5020031447" evidence="2">
    <location>
        <begin position="24"/>
        <end position="454"/>
    </location>
</feature>
<protein>
    <submittedName>
        <fullName evidence="3">Uncharacterized protein</fullName>
    </submittedName>
</protein>
<feature type="signal peptide" evidence="2">
    <location>
        <begin position="1"/>
        <end position="23"/>
    </location>
</feature>
<keyword evidence="2" id="KW-0732">Signal</keyword>
<keyword evidence="1" id="KW-0472">Membrane</keyword>
<dbReference type="Proteomes" id="UP000230066">
    <property type="component" value="Unassembled WGS sequence"/>
</dbReference>
<evidence type="ECO:0000256" key="2">
    <source>
        <dbReference type="SAM" id="SignalP"/>
    </source>
</evidence>
<dbReference type="EMBL" id="JXXN02000120">
    <property type="protein sequence ID" value="THD28565.1"/>
    <property type="molecule type" value="Genomic_DNA"/>
</dbReference>
<keyword evidence="1" id="KW-1133">Transmembrane helix</keyword>
<gene>
    <name evidence="3" type="ORF">D915_000611</name>
</gene>